<keyword evidence="2" id="KW-1185">Reference proteome</keyword>
<dbReference type="AlphaFoldDB" id="A0A9D4LTG5"/>
<comment type="caution">
    <text evidence="1">The sequence shown here is derived from an EMBL/GenBank/DDBJ whole genome shotgun (WGS) entry which is preliminary data.</text>
</comment>
<accession>A0A9D4LTG5</accession>
<evidence type="ECO:0000313" key="1">
    <source>
        <dbReference type="EMBL" id="KAH3863493.1"/>
    </source>
</evidence>
<protein>
    <submittedName>
        <fullName evidence="1">Uncharacterized protein</fullName>
    </submittedName>
</protein>
<gene>
    <name evidence="1" type="ORF">DPMN_026482</name>
</gene>
<reference evidence="1" key="1">
    <citation type="journal article" date="2019" name="bioRxiv">
        <title>The Genome of the Zebra Mussel, Dreissena polymorpha: A Resource for Invasive Species Research.</title>
        <authorList>
            <person name="McCartney M.A."/>
            <person name="Auch B."/>
            <person name="Kono T."/>
            <person name="Mallez S."/>
            <person name="Zhang Y."/>
            <person name="Obille A."/>
            <person name="Becker A."/>
            <person name="Abrahante J.E."/>
            <person name="Garbe J."/>
            <person name="Badalamenti J.P."/>
            <person name="Herman A."/>
            <person name="Mangelson H."/>
            <person name="Liachko I."/>
            <person name="Sullivan S."/>
            <person name="Sone E.D."/>
            <person name="Koren S."/>
            <person name="Silverstein K.A.T."/>
            <person name="Beckman K.B."/>
            <person name="Gohl D.M."/>
        </authorList>
    </citation>
    <scope>NUCLEOTIDE SEQUENCE</scope>
    <source>
        <strain evidence="1">Duluth1</strain>
        <tissue evidence="1">Whole animal</tissue>
    </source>
</reference>
<reference evidence="1" key="2">
    <citation type="submission" date="2020-11" db="EMBL/GenBank/DDBJ databases">
        <authorList>
            <person name="McCartney M.A."/>
            <person name="Auch B."/>
            <person name="Kono T."/>
            <person name="Mallez S."/>
            <person name="Becker A."/>
            <person name="Gohl D.M."/>
            <person name="Silverstein K.A.T."/>
            <person name="Koren S."/>
            <person name="Bechman K.B."/>
            <person name="Herman A."/>
            <person name="Abrahante J.E."/>
            <person name="Garbe J."/>
        </authorList>
    </citation>
    <scope>NUCLEOTIDE SEQUENCE</scope>
    <source>
        <strain evidence="1">Duluth1</strain>
        <tissue evidence="1">Whole animal</tissue>
    </source>
</reference>
<evidence type="ECO:0000313" key="2">
    <source>
        <dbReference type="Proteomes" id="UP000828390"/>
    </source>
</evidence>
<dbReference type="EMBL" id="JAIWYP010000002">
    <property type="protein sequence ID" value="KAH3863493.1"/>
    <property type="molecule type" value="Genomic_DNA"/>
</dbReference>
<dbReference type="Gene3D" id="3.90.176.10">
    <property type="entry name" value="Toxin ADP-ribosyltransferase, Chain A, domain 1"/>
    <property type="match status" value="1"/>
</dbReference>
<proteinExistence type="predicted"/>
<organism evidence="1 2">
    <name type="scientific">Dreissena polymorpha</name>
    <name type="common">Zebra mussel</name>
    <name type="synonym">Mytilus polymorpha</name>
    <dbReference type="NCBI Taxonomy" id="45954"/>
    <lineage>
        <taxon>Eukaryota</taxon>
        <taxon>Metazoa</taxon>
        <taxon>Spiralia</taxon>
        <taxon>Lophotrochozoa</taxon>
        <taxon>Mollusca</taxon>
        <taxon>Bivalvia</taxon>
        <taxon>Autobranchia</taxon>
        <taxon>Heteroconchia</taxon>
        <taxon>Euheterodonta</taxon>
        <taxon>Imparidentia</taxon>
        <taxon>Neoheterodontei</taxon>
        <taxon>Myida</taxon>
        <taxon>Dreissenoidea</taxon>
        <taxon>Dreissenidae</taxon>
        <taxon>Dreissena</taxon>
    </lineage>
</organism>
<name>A0A9D4LTG5_DREPO</name>
<sequence>MVFRRQRDHNYSPSADDLAMGPCRVMYQMLLLYWNELERESNTTYRKMKVKPHEADMYTKGTKFVWQSVVSPALERRNTQAFATQGPSGETRILYYINNSTPCIWQPRNIEALGYFSETERTYPAGAKYLVTDKGVVNAEVHVKLRLLAK</sequence>
<dbReference type="Proteomes" id="UP000828390">
    <property type="component" value="Unassembled WGS sequence"/>
</dbReference>